<comment type="subunit">
    <text evidence="3">Homodimer or homotetramer.</text>
</comment>
<dbReference type="EMBL" id="DSLA01000008">
    <property type="protein sequence ID" value="HEH34607.1"/>
    <property type="molecule type" value="Genomic_DNA"/>
</dbReference>
<evidence type="ECO:0000256" key="2">
    <source>
        <dbReference type="ARBA" id="ARBA00022679"/>
    </source>
</evidence>
<dbReference type="CDD" id="cd02440">
    <property type="entry name" value="AdoMet_MTases"/>
    <property type="match status" value="1"/>
</dbReference>
<dbReference type="Pfam" id="PF01564">
    <property type="entry name" value="Spermine_synth"/>
    <property type="match status" value="1"/>
</dbReference>
<dbReference type="InterPro" id="IPR029063">
    <property type="entry name" value="SAM-dependent_MTases_sf"/>
</dbReference>
<dbReference type="UniPathway" id="UPA00248">
    <property type="reaction ID" value="UER00314"/>
</dbReference>
<dbReference type="GO" id="GO:0005886">
    <property type="term" value="C:plasma membrane"/>
    <property type="evidence" value="ECO:0007669"/>
    <property type="project" value="UniProtKB-SubCell"/>
</dbReference>
<name>A0A7J2TGC4_ARCFL</name>
<protein>
    <recommendedName>
        <fullName evidence="3">Polyamine aminopropyltransferase</fullName>
    </recommendedName>
    <alternativeName>
        <fullName evidence="3">Putrescine aminopropyltransferase</fullName>
        <shortName evidence="3">PAPT</shortName>
    </alternativeName>
    <alternativeName>
        <fullName evidence="3">Spermidine synthase</fullName>
        <shortName evidence="3">SPDS</shortName>
        <shortName evidence="3">SPDSY</shortName>
        <ecNumber evidence="3">2.5.1.16</ecNumber>
    </alternativeName>
</protein>
<evidence type="ECO:0000259" key="7">
    <source>
        <dbReference type="PROSITE" id="PS51006"/>
    </source>
</evidence>
<dbReference type="PROSITE" id="PS51006">
    <property type="entry name" value="PABS_2"/>
    <property type="match status" value="1"/>
</dbReference>
<dbReference type="AlphaFoldDB" id="A0A7J2TGC4"/>
<keyword evidence="3" id="KW-0472">Membrane</keyword>
<dbReference type="InterPro" id="IPR030373">
    <property type="entry name" value="PABS_CS"/>
</dbReference>
<evidence type="ECO:0000313" key="8">
    <source>
        <dbReference type="EMBL" id="HEH34607.1"/>
    </source>
</evidence>
<dbReference type="EC" id="2.5.1.16" evidence="3"/>
<dbReference type="Gene3D" id="3.40.50.150">
    <property type="entry name" value="Vaccinia Virus protein VP39"/>
    <property type="match status" value="1"/>
</dbReference>
<dbReference type="GO" id="GO:0004766">
    <property type="term" value="F:spermidine synthase activity"/>
    <property type="evidence" value="ECO:0007669"/>
    <property type="project" value="UniProtKB-UniRule"/>
</dbReference>
<evidence type="ECO:0000256" key="1">
    <source>
        <dbReference type="ARBA" id="ARBA00007867"/>
    </source>
</evidence>
<dbReference type="InterPro" id="IPR037163">
    <property type="entry name" value="Spermidine_synt_N_sf"/>
</dbReference>
<organism evidence="8">
    <name type="scientific">Archaeoglobus fulgidus</name>
    <dbReference type="NCBI Taxonomy" id="2234"/>
    <lineage>
        <taxon>Archaea</taxon>
        <taxon>Methanobacteriati</taxon>
        <taxon>Methanobacteriota</taxon>
        <taxon>Archaeoglobi</taxon>
        <taxon>Archaeoglobales</taxon>
        <taxon>Archaeoglobaceae</taxon>
        <taxon>Archaeoglobus</taxon>
    </lineage>
</organism>
<comment type="caution">
    <text evidence="8">The sequence shown here is derived from an EMBL/GenBank/DDBJ whole genome shotgun (WGS) entry which is preliminary data.</text>
</comment>
<dbReference type="PROSITE" id="PS01330">
    <property type="entry name" value="PABS_1"/>
    <property type="match status" value="1"/>
</dbReference>
<dbReference type="Pfam" id="PF17284">
    <property type="entry name" value="Spermine_synt_N"/>
    <property type="match status" value="1"/>
</dbReference>
<accession>A0A7J2TGC4</accession>
<keyword evidence="2 3" id="KW-0808">Transferase</keyword>
<dbReference type="GO" id="GO:0005829">
    <property type="term" value="C:cytosol"/>
    <property type="evidence" value="ECO:0007669"/>
    <property type="project" value="TreeGrafter"/>
</dbReference>
<comment type="pathway">
    <text evidence="3">Amine and polyamine biosynthesis; spermidine biosynthesis; spermidine from putrescine: step 1/1.</text>
</comment>
<feature type="binding site" evidence="3">
    <location>
        <position position="101"/>
    </location>
    <ligand>
        <name>S-methyl-5'-thioadenosine</name>
        <dbReference type="ChEBI" id="CHEBI:17509"/>
    </ligand>
</feature>
<comment type="function">
    <text evidence="3">Catalyzes the irreversible transfer of a propylamine group from the amino donor S-adenosylmethioninamine (decarboxy-AdoMet) to putrescine (1,4-diaminobutane) to yield spermidine.</text>
</comment>
<keyword evidence="3 6" id="KW-0745">Spermidine biosynthesis</keyword>
<dbReference type="Gene3D" id="2.30.140.10">
    <property type="entry name" value="Spermidine synthase, tetramerisation domain"/>
    <property type="match status" value="1"/>
</dbReference>
<keyword evidence="3" id="KW-0812">Transmembrane</keyword>
<dbReference type="HAMAP" id="MF_00198">
    <property type="entry name" value="Spermidine_synth"/>
    <property type="match status" value="1"/>
</dbReference>
<reference evidence="8" key="1">
    <citation type="journal article" date="2020" name="mSystems">
        <title>Genome- and Community-Level Interaction Insights into Carbon Utilization and Element Cycling Functions of Hydrothermarchaeota in Hydrothermal Sediment.</title>
        <authorList>
            <person name="Zhou Z."/>
            <person name="Liu Y."/>
            <person name="Xu W."/>
            <person name="Pan J."/>
            <person name="Luo Z.H."/>
            <person name="Li M."/>
        </authorList>
    </citation>
    <scope>NUCLEOTIDE SEQUENCE [LARGE SCALE GENOMIC DNA]</scope>
    <source>
        <strain evidence="8">SpSt-26</strain>
    </source>
</reference>
<proteinExistence type="inferred from homology"/>
<comment type="caution">
    <text evidence="3">Lacks conserved residue(s) required for the propagation of feature annotation.</text>
</comment>
<gene>
    <name evidence="3 8" type="primary">speE</name>
    <name evidence="8" type="ORF">ENP88_00315</name>
</gene>
<dbReference type="NCBIfam" id="NF002010">
    <property type="entry name" value="PRK00811.1"/>
    <property type="match status" value="1"/>
</dbReference>
<sequence>MEFVERYNGCGLLIKVKKKLAEVYGIQKVEIFETESFGKMLVIDGKVQLTEFDEPLYHEMLVHVPMNSCRRARRVLIIGGGDGGALREVLKHDVEKVVLVEIDKNVIDLCREFLRIDYGAFDDPRVEIVIEDGRKFVEHSEKFDVIIVDGTDPVGVSNPLFERDFFSICNEKCEVFCSQSQSPLIQRELFRKMVSNSLVIRNRTVFTSVVPTYPMAFWTFIIGGDFSFRYVRRNYRKIEGKTRHYNPEIHFSAFALPNWLKEEIKNAELR</sequence>
<feature type="binding site" evidence="3">
    <location>
        <position position="27"/>
    </location>
    <ligand>
        <name>S-methyl-5'-thioadenosine</name>
        <dbReference type="ChEBI" id="CHEBI:17509"/>
    </ligand>
</feature>
<dbReference type="InterPro" id="IPR035246">
    <property type="entry name" value="Spermidine_synt_N"/>
</dbReference>
<dbReference type="NCBIfam" id="TIGR00417">
    <property type="entry name" value="speE"/>
    <property type="match status" value="1"/>
</dbReference>
<dbReference type="InterPro" id="IPR030374">
    <property type="entry name" value="PABS"/>
</dbReference>
<feature type="transmembrane region" description="Helical" evidence="3">
    <location>
        <begin position="213"/>
        <end position="231"/>
    </location>
</feature>
<comment type="similarity">
    <text evidence="1 3 5">Belongs to the spermidine/spermine synthase family.</text>
</comment>
<evidence type="ECO:0000256" key="3">
    <source>
        <dbReference type="HAMAP-Rule" id="MF_00198"/>
    </source>
</evidence>
<keyword evidence="3" id="KW-1133">Transmembrane helix</keyword>
<feature type="binding site" evidence="3">
    <location>
        <position position="82"/>
    </location>
    <ligand>
        <name>spermidine</name>
        <dbReference type="ChEBI" id="CHEBI:57834"/>
    </ligand>
</feature>
<dbReference type="InterPro" id="IPR001045">
    <property type="entry name" value="Spermi_synthase"/>
</dbReference>
<feature type="domain" description="PABS" evidence="7">
    <location>
        <begin position="1"/>
        <end position="225"/>
    </location>
</feature>
<comment type="subcellular location">
    <subcellularLocation>
        <location evidence="3">Cell membrane</location>
        <topology evidence="3">Single-pass membrane protein</topology>
    </subcellularLocation>
</comment>
<comment type="catalytic activity">
    <reaction evidence="3 6">
        <text>S-adenosyl 3-(methylsulfanyl)propylamine + putrescine = S-methyl-5'-thioadenosine + spermidine + H(+)</text>
        <dbReference type="Rhea" id="RHEA:12721"/>
        <dbReference type="ChEBI" id="CHEBI:15378"/>
        <dbReference type="ChEBI" id="CHEBI:17509"/>
        <dbReference type="ChEBI" id="CHEBI:57443"/>
        <dbReference type="ChEBI" id="CHEBI:57834"/>
        <dbReference type="ChEBI" id="CHEBI:326268"/>
        <dbReference type="EC" id="2.5.1.16"/>
    </reaction>
</comment>
<evidence type="ECO:0000256" key="4">
    <source>
        <dbReference type="PROSITE-ProRule" id="PRU00354"/>
    </source>
</evidence>
<dbReference type="PANTHER" id="PTHR11558:SF11">
    <property type="entry name" value="SPERMIDINE SYNTHASE"/>
    <property type="match status" value="1"/>
</dbReference>
<feature type="binding site" evidence="3">
    <location>
        <begin position="132"/>
        <end position="133"/>
    </location>
    <ligand>
        <name>S-methyl-5'-thioadenosine</name>
        <dbReference type="ChEBI" id="CHEBI:17509"/>
    </ligand>
</feature>
<feature type="active site" description="Proton acceptor" evidence="3 4">
    <location>
        <position position="149"/>
    </location>
</feature>
<keyword evidence="3" id="KW-0963">Cytoplasm</keyword>
<keyword evidence="3 4" id="KW-0620">Polyamine biosynthesis</keyword>
<dbReference type="SUPFAM" id="SSF53335">
    <property type="entry name" value="S-adenosyl-L-methionine-dependent methyltransferases"/>
    <property type="match status" value="1"/>
</dbReference>
<dbReference type="PANTHER" id="PTHR11558">
    <property type="entry name" value="SPERMIDINE/SPERMINE SYNTHASE"/>
    <property type="match status" value="1"/>
</dbReference>
<evidence type="ECO:0000256" key="6">
    <source>
        <dbReference type="RuleBase" id="RU003837"/>
    </source>
</evidence>
<feature type="binding site" evidence="3">
    <location>
        <position position="58"/>
    </location>
    <ligand>
        <name>spermidine</name>
        <dbReference type="ChEBI" id="CHEBI:57834"/>
    </ligand>
</feature>
<dbReference type="GO" id="GO:0008295">
    <property type="term" value="P:spermidine biosynthetic process"/>
    <property type="evidence" value="ECO:0007669"/>
    <property type="project" value="UniProtKB-UniRule"/>
</dbReference>
<evidence type="ECO:0000256" key="5">
    <source>
        <dbReference type="RuleBase" id="RU003836"/>
    </source>
</evidence>